<dbReference type="PROSITE" id="PS51186">
    <property type="entry name" value="GNAT"/>
    <property type="match status" value="1"/>
</dbReference>
<keyword evidence="2" id="KW-0012">Acyltransferase</keyword>
<dbReference type="InterPro" id="IPR000182">
    <property type="entry name" value="GNAT_dom"/>
</dbReference>
<dbReference type="SUPFAM" id="SSF55729">
    <property type="entry name" value="Acyl-CoA N-acyltransferases (Nat)"/>
    <property type="match status" value="1"/>
</dbReference>
<dbReference type="STRING" id="1075417.SAMN05421823_11396"/>
<dbReference type="RefSeq" id="WP_089687605.1">
    <property type="nucleotide sequence ID" value="NZ_FNFO01000013.1"/>
</dbReference>
<evidence type="ECO:0000256" key="1">
    <source>
        <dbReference type="ARBA" id="ARBA00022679"/>
    </source>
</evidence>
<evidence type="ECO:0000313" key="4">
    <source>
        <dbReference type="EMBL" id="SDM43071.1"/>
    </source>
</evidence>
<sequence length="201" mass="22272">MATIRLARPDDAAALRAIYAPFVETTATSFEWAVPSEAEFGQRITRTLPKYPWLVFDVDGTVAGYAYATSHRQRTAYDWSVESSVYLAPTFHRRGIGQALYTSLLALLTLQGFRNVYAGITLPNPASEAFHQAFGFEPIGLYRDIGYKFGAWHSVAWFQLSLPNARTGEISPPRSLADVLRQPAGQEALQAGLSKLKFINP</sequence>
<dbReference type="Gene3D" id="3.40.630.30">
    <property type="match status" value="1"/>
</dbReference>
<dbReference type="CDD" id="cd04301">
    <property type="entry name" value="NAT_SF"/>
    <property type="match status" value="1"/>
</dbReference>
<accession>A0A1G9T5V8</accession>
<dbReference type="GO" id="GO:0016747">
    <property type="term" value="F:acyltransferase activity, transferring groups other than amino-acyl groups"/>
    <property type="evidence" value="ECO:0007669"/>
    <property type="project" value="InterPro"/>
</dbReference>
<dbReference type="EMBL" id="FNFO01000013">
    <property type="protein sequence ID" value="SDM43071.1"/>
    <property type="molecule type" value="Genomic_DNA"/>
</dbReference>
<evidence type="ECO:0000313" key="5">
    <source>
        <dbReference type="Proteomes" id="UP000198510"/>
    </source>
</evidence>
<dbReference type="PANTHER" id="PTHR43072">
    <property type="entry name" value="N-ACETYLTRANSFERASE"/>
    <property type="match status" value="1"/>
</dbReference>
<dbReference type="OrthoDB" id="9799096at2"/>
<reference evidence="4 5" key="1">
    <citation type="submission" date="2016-10" db="EMBL/GenBank/DDBJ databases">
        <authorList>
            <person name="de Groot N.N."/>
        </authorList>
    </citation>
    <scope>NUCLEOTIDE SEQUENCE [LARGE SCALE GENOMIC DNA]</scope>
    <source>
        <strain evidence="4 5">DSM 25186</strain>
    </source>
</reference>
<keyword evidence="1 4" id="KW-0808">Transferase</keyword>
<dbReference type="InterPro" id="IPR016181">
    <property type="entry name" value="Acyl_CoA_acyltransferase"/>
</dbReference>
<name>A0A1G9T5V8_9BACT</name>
<proteinExistence type="predicted"/>
<protein>
    <submittedName>
        <fullName evidence="4">Phosphinothricin acetyltransferase</fullName>
    </submittedName>
</protein>
<dbReference type="Pfam" id="PF13420">
    <property type="entry name" value="Acetyltransf_4"/>
    <property type="match status" value="1"/>
</dbReference>
<dbReference type="PANTHER" id="PTHR43072:SF23">
    <property type="entry name" value="UPF0039 PROTEIN C11D3.02C"/>
    <property type="match status" value="1"/>
</dbReference>
<evidence type="ECO:0000256" key="2">
    <source>
        <dbReference type="ARBA" id="ARBA00023315"/>
    </source>
</evidence>
<evidence type="ECO:0000259" key="3">
    <source>
        <dbReference type="PROSITE" id="PS51186"/>
    </source>
</evidence>
<organism evidence="4 5">
    <name type="scientific">Catalinimonas alkaloidigena</name>
    <dbReference type="NCBI Taxonomy" id="1075417"/>
    <lineage>
        <taxon>Bacteria</taxon>
        <taxon>Pseudomonadati</taxon>
        <taxon>Bacteroidota</taxon>
        <taxon>Cytophagia</taxon>
        <taxon>Cytophagales</taxon>
        <taxon>Catalimonadaceae</taxon>
        <taxon>Catalinimonas</taxon>
    </lineage>
</organism>
<dbReference type="Proteomes" id="UP000198510">
    <property type="component" value="Unassembled WGS sequence"/>
</dbReference>
<dbReference type="AlphaFoldDB" id="A0A1G9T5V8"/>
<dbReference type="NCBIfam" id="NF040504">
    <property type="entry name" value="resist_ArsN1b"/>
    <property type="match status" value="1"/>
</dbReference>
<feature type="domain" description="N-acetyltransferase" evidence="3">
    <location>
        <begin position="2"/>
        <end position="163"/>
    </location>
</feature>
<keyword evidence="5" id="KW-1185">Reference proteome</keyword>
<gene>
    <name evidence="4" type="ORF">SAMN05421823_11396</name>
</gene>